<proteinExistence type="predicted"/>
<dbReference type="AlphaFoldDB" id="A0A179BP65"/>
<keyword evidence="3" id="KW-1185">Reference proteome</keyword>
<reference evidence="2 3" key="1">
    <citation type="submission" date="2016-04" db="EMBL/GenBank/DDBJ databases">
        <title>Acidithiobacillus ferrooxidans genome sequencing and assembly.</title>
        <authorList>
            <person name="Zhou Z."/>
        </authorList>
    </citation>
    <scope>NUCLEOTIDE SEQUENCE [LARGE SCALE GENOMIC DNA]</scope>
    <source>
        <strain evidence="2 3">BY0502</strain>
    </source>
</reference>
<dbReference type="EMBL" id="LVXZ01000013">
    <property type="protein sequence ID" value="OAP93209.1"/>
    <property type="molecule type" value="Genomic_DNA"/>
</dbReference>
<comment type="caution">
    <text evidence="2">The sequence shown here is derived from an EMBL/GenBank/DDBJ whole genome shotgun (WGS) entry which is preliminary data.</text>
</comment>
<name>A0A179BP65_ACIFR</name>
<evidence type="ECO:0000313" key="3">
    <source>
        <dbReference type="Proteomes" id="UP000078302"/>
    </source>
</evidence>
<dbReference type="Proteomes" id="UP000078302">
    <property type="component" value="Unassembled WGS sequence"/>
</dbReference>
<protein>
    <submittedName>
        <fullName evidence="2">Uncharacterized protein</fullName>
    </submittedName>
</protein>
<organism evidence="2 3">
    <name type="scientific">Acidithiobacillus ferrooxidans</name>
    <name type="common">Thiobacillus ferrooxidans</name>
    <dbReference type="NCBI Taxonomy" id="920"/>
    <lineage>
        <taxon>Bacteria</taxon>
        <taxon>Pseudomonadati</taxon>
        <taxon>Pseudomonadota</taxon>
        <taxon>Acidithiobacillia</taxon>
        <taxon>Acidithiobacillales</taxon>
        <taxon>Acidithiobacillaceae</taxon>
        <taxon>Acidithiobacillus</taxon>
    </lineage>
</organism>
<feature type="region of interest" description="Disordered" evidence="1">
    <location>
        <begin position="173"/>
        <end position="230"/>
    </location>
</feature>
<gene>
    <name evidence="2" type="ORF">A4H96_01225</name>
</gene>
<accession>A0A179BP65</accession>
<evidence type="ECO:0000256" key="1">
    <source>
        <dbReference type="SAM" id="MobiDB-lite"/>
    </source>
</evidence>
<evidence type="ECO:0000313" key="2">
    <source>
        <dbReference type="EMBL" id="OAP93209.1"/>
    </source>
</evidence>
<sequence length="307" mass="33448">MNPKKISIIADDGQAKEILALSERVRIFYERFPRDRYSWRSELVPMEATNPLLAAISALNGAVEMVKDVLKMAPQGALRQTVHYRCTLRDELLNRDIGSASAFGEYGGYKDLERIESAAFSRMLALVAGINADDLDAEIQEDMIRTFAPSQTAERKEASIPAHFNMVAKNTQSAATAGDGSQKPTSVAVFPGRKPAAQKADSEEKTSTVAGPDAFDSDPEDKATEKVTDPNATEGDFRGFFFLLDEPEVDKAVALIHEYGLDASPLAAYIGSDKVKLRRILKESARVSAGSITADEFRALINEKIGG</sequence>
<dbReference type="OrthoDB" id="9972619at2"/>
<dbReference type="RefSeq" id="WP_064217897.1">
    <property type="nucleotide sequence ID" value="NZ_LVXZ01000013.1"/>
</dbReference>